<dbReference type="PANTHER" id="PTHR38016:SF1">
    <property type="entry name" value="LIMITING CO2-INDUCIBLE PROTEIN B_C BETA CARBONYIC ANHYDRASE DOMAIN-CONTAINING PROTEIN"/>
    <property type="match status" value="1"/>
</dbReference>
<organism evidence="2">
    <name type="scientific">Singulisphaera sp. Ch08</name>
    <dbReference type="NCBI Taxonomy" id="3120278"/>
    <lineage>
        <taxon>Bacteria</taxon>
        <taxon>Pseudomonadati</taxon>
        <taxon>Planctomycetota</taxon>
        <taxon>Planctomycetia</taxon>
        <taxon>Isosphaerales</taxon>
        <taxon>Isosphaeraceae</taxon>
        <taxon>Singulisphaera</taxon>
    </lineage>
</organism>
<dbReference type="Pfam" id="PF18599">
    <property type="entry name" value="LCIB_C_CA"/>
    <property type="match status" value="1"/>
</dbReference>
<reference evidence="2" key="1">
    <citation type="submission" date="2024-05" db="EMBL/GenBank/DDBJ databases">
        <title>Planctomycetes of the genus Singulisphaera possess chitinolytic capabilities.</title>
        <authorList>
            <person name="Ivanova A."/>
        </authorList>
    </citation>
    <scope>NUCLEOTIDE SEQUENCE</scope>
    <source>
        <strain evidence="2">Ch08T</strain>
    </source>
</reference>
<dbReference type="AlphaFoldDB" id="A0AAU7CJV6"/>
<dbReference type="EMBL" id="CP155447">
    <property type="protein sequence ID" value="XBH05430.1"/>
    <property type="molecule type" value="Genomic_DNA"/>
</dbReference>
<accession>A0AAU7CJV6</accession>
<evidence type="ECO:0000313" key="2">
    <source>
        <dbReference type="EMBL" id="XBH05430.1"/>
    </source>
</evidence>
<sequence>MIGIRAANNVRPYYPEAVELHYYLDAFLLYVKYEFGLSENQIGFLTSICSDDLNNVGMPRTKMVGPFVQGGLDGYPFAGITGLGAFSHHIPEPGSALMFFGPHVGITKDGQVGKVIRPGQSKPSDCCGAAAAALKALEEGKIPHKEPYEYPVDDYQQETIRQIVLRHKDAILGAGAVKDPRRFVVMSEVIYQETKQVFQRLLESTHFGSPAFFLGGILINQDDGNESLIALRDLGRIEHGKYQDLTNDFARKSEERFKAFEAGDENAFR</sequence>
<proteinExistence type="predicted"/>
<protein>
    <recommendedName>
        <fullName evidence="1">Limiting CO2-inducible protein B/C beta carbonyic anhydrase domain-containing protein</fullName>
    </recommendedName>
</protein>
<gene>
    <name evidence="2" type="ORF">V5E97_05270</name>
</gene>
<dbReference type="PANTHER" id="PTHR38016">
    <property type="entry name" value="UNNAMED PRODUCT"/>
    <property type="match status" value="1"/>
</dbReference>
<evidence type="ECO:0000259" key="1">
    <source>
        <dbReference type="Pfam" id="PF18599"/>
    </source>
</evidence>
<feature type="domain" description="Limiting CO2-inducible protein B/C beta carbonyic anhydrase" evidence="1">
    <location>
        <begin position="31"/>
        <end position="225"/>
    </location>
</feature>
<dbReference type="RefSeq" id="WP_406698249.1">
    <property type="nucleotide sequence ID" value="NZ_CP155447.1"/>
</dbReference>
<dbReference type="InterPro" id="IPR040703">
    <property type="entry name" value="LCIB/C_CA"/>
</dbReference>
<name>A0AAU7CJV6_9BACT</name>